<evidence type="ECO:0000313" key="1">
    <source>
        <dbReference type="EMBL" id="CAF1338360.1"/>
    </source>
</evidence>
<organism evidence="1 2">
    <name type="scientific">Adineta steineri</name>
    <dbReference type="NCBI Taxonomy" id="433720"/>
    <lineage>
        <taxon>Eukaryota</taxon>
        <taxon>Metazoa</taxon>
        <taxon>Spiralia</taxon>
        <taxon>Gnathifera</taxon>
        <taxon>Rotifera</taxon>
        <taxon>Eurotatoria</taxon>
        <taxon>Bdelloidea</taxon>
        <taxon>Adinetida</taxon>
        <taxon>Adinetidae</taxon>
        <taxon>Adineta</taxon>
    </lineage>
</organism>
<dbReference type="Proteomes" id="UP000663860">
    <property type="component" value="Unassembled WGS sequence"/>
</dbReference>
<evidence type="ECO:0000313" key="2">
    <source>
        <dbReference type="Proteomes" id="UP000663860"/>
    </source>
</evidence>
<dbReference type="EMBL" id="CAJNOE010000811">
    <property type="protein sequence ID" value="CAF1338360.1"/>
    <property type="molecule type" value="Genomic_DNA"/>
</dbReference>
<sequence length="365" mass="39530">MILAAVITVPLVLHFTQHSKQMTLSNQTTTQQNTSNILSEIHGALDNAANNTVTSMANNSIITTAGMTNATTKTTGGVVNTATIVTAIAQNTTTTVPTTRVTSSMVKTQYSSALTVNSQIYCRESPCSIPDTYFQAIQLNVSMSGNYTFLSNSSMDTYGFLYYNTFDPNNSTANQITYDDDDGGAHQFKFTAYLQTLTRYILVATTYATNTIGPFTITATGVAPISFSSINVSSSSSFVLSQYSSALNSSSATYCRTGNCSSSEYYYFSAFLINVNTSGYYTIGSQSNMDTYGYIYSISFNASVPLQNMMAYSDDDGGNRQFSLYLFIDTTIKYILIATTYASDTVGAFSIISYGPGSVQFIIQQ</sequence>
<name>A0A815GE93_9BILA</name>
<accession>A0A815GE93</accession>
<protein>
    <submittedName>
        <fullName evidence="1">Uncharacterized protein</fullName>
    </submittedName>
</protein>
<proteinExistence type="predicted"/>
<gene>
    <name evidence="1" type="ORF">IZO911_LOCUS36087</name>
</gene>
<dbReference type="AlphaFoldDB" id="A0A815GE93"/>
<comment type="caution">
    <text evidence="1">The sequence shown here is derived from an EMBL/GenBank/DDBJ whole genome shotgun (WGS) entry which is preliminary data.</text>
</comment>
<reference evidence="1" key="1">
    <citation type="submission" date="2021-02" db="EMBL/GenBank/DDBJ databases">
        <authorList>
            <person name="Nowell W R."/>
        </authorList>
    </citation>
    <scope>NUCLEOTIDE SEQUENCE</scope>
</reference>